<dbReference type="RefSeq" id="WP_273556292.1">
    <property type="nucleotide sequence ID" value="NZ_JAQRFI010000055.1"/>
</dbReference>
<evidence type="ECO:0000313" key="1">
    <source>
        <dbReference type="EMBL" id="MDC9591050.1"/>
    </source>
</evidence>
<evidence type="ECO:0000313" key="2">
    <source>
        <dbReference type="Proteomes" id="UP001217178"/>
    </source>
</evidence>
<name>A0ABT5LJ66_9GAMM</name>
<sequence>MTYLDSTIDKSINIGGNKKNMADIEKNTLLNFVLNTHARTARTIPIGIVAHQNKLNRKV</sequence>
<gene>
    <name evidence="1" type="ORF">PSI23_17595</name>
</gene>
<protein>
    <submittedName>
        <fullName evidence="1">Uncharacterized protein</fullName>
    </submittedName>
</protein>
<dbReference type="Proteomes" id="UP001217178">
    <property type="component" value="Unassembled WGS sequence"/>
</dbReference>
<keyword evidence="2" id="KW-1185">Reference proteome</keyword>
<proteinExistence type="predicted"/>
<dbReference type="EMBL" id="JAQRFI010000055">
    <property type="protein sequence ID" value="MDC9591050.1"/>
    <property type="molecule type" value="Genomic_DNA"/>
</dbReference>
<organism evidence="1 2">
    <name type="scientific">Xenorhabdus yunnanensis</name>
    <dbReference type="NCBI Taxonomy" id="3025878"/>
    <lineage>
        <taxon>Bacteria</taxon>
        <taxon>Pseudomonadati</taxon>
        <taxon>Pseudomonadota</taxon>
        <taxon>Gammaproteobacteria</taxon>
        <taxon>Enterobacterales</taxon>
        <taxon>Morganellaceae</taxon>
        <taxon>Xenorhabdus</taxon>
    </lineage>
</organism>
<accession>A0ABT5LJ66</accession>
<reference evidence="1 2" key="1">
    <citation type="submission" date="2023-02" db="EMBL/GenBank/DDBJ databases">
        <title>Entomopathogenic bacteria.</title>
        <authorList>
            <person name="Machado R.A."/>
        </authorList>
    </citation>
    <scope>NUCLEOTIDE SEQUENCE [LARGE SCALE GENOMIC DNA]</scope>
    <source>
        <strain evidence="1 2">XENO-10</strain>
    </source>
</reference>
<comment type="caution">
    <text evidence="1">The sequence shown here is derived from an EMBL/GenBank/DDBJ whole genome shotgun (WGS) entry which is preliminary data.</text>
</comment>